<dbReference type="AlphaFoldDB" id="A0A2L2X9L5"/>
<organism evidence="4 5">
    <name type="scientific">Desulfocucumis palustris</name>
    <dbReference type="NCBI Taxonomy" id="1898651"/>
    <lineage>
        <taxon>Bacteria</taxon>
        <taxon>Bacillati</taxon>
        <taxon>Bacillota</taxon>
        <taxon>Clostridia</taxon>
        <taxon>Eubacteriales</taxon>
        <taxon>Desulfocucumaceae</taxon>
        <taxon>Desulfocucumis</taxon>
    </lineage>
</organism>
<dbReference type="SUPFAM" id="SSF46955">
    <property type="entry name" value="Putative DNA-binding domain"/>
    <property type="match status" value="1"/>
</dbReference>
<dbReference type="Pfam" id="PF13411">
    <property type="entry name" value="MerR_1"/>
    <property type="match status" value="1"/>
</dbReference>
<dbReference type="EMBL" id="BFAV01000045">
    <property type="protein sequence ID" value="GBF32732.1"/>
    <property type="molecule type" value="Genomic_DNA"/>
</dbReference>
<dbReference type="SMART" id="SM00422">
    <property type="entry name" value="HTH_MERR"/>
    <property type="match status" value="1"/>
</dbReference>
<dbReference type="GO" id="GO:0003677">
    <property type="term" value="F:DNA binding"/>
    <property type="evidence" value="ECO:0007669"/>
    <property type="project" value="UniProtKB-KW"/>
</dbReference>
<reference evidence="5" key="1">
    <citation type="submission" date="2018-02" db="EMBL/GenBank/DDBJ databases">
        <title>Genome sequence of Desulfocucumis palustris strain NAW-5.</title>
        <authorList>
            <person name="Watanabe M."/>
            <person name="Kojima H."/>
            <person name="Fukui M."/>
        </authorList>
    </citation>
    <scope>NUCLEOTIDE SEQUENCE [LARGE SCALE GENOMIC DNA]</scope>
    <source>
        <strain evidence="5">NAW-5</strain>
    </source>
</reference>
<feature type="coiled-coil region" evidence="2">
    <location>
        <begin position="81"/>
        <end position="115"/>
    </location>
</feature>
<name>A0A2L2X9L5_9FIRM</name>
<evidence type="ECO:0000313" key="4">
    <source>
        <dbReference type="EMBL" id="GBF32732.1"/>
    </source>
</evidence>
<dbReference type="PRINTS" id="PR00040">
    <property type="entry name" value="HTHMERR"/>
</dbReference>
<evidence type="ECO:0000259" key="3">
    <source>
        <dbReference type="PROSITE" id="PS50937"/>
    </source>
</evidence>
<dbReference type="CDD" id="cd00592">
    <property type="entry name" value="HTH_MerR-like"/>
    <property type="match status" value="1"/>
</dbReference>
<dbReference type="PROSITE" id="PS50937">
    <property type="entry name" value="HTH_MERR_2"/>
    <property type="match status" value="1"/>
</dbReference>
<dbReference type="RefSeq" id="WP_104371211.1">
    <property type="nucleotide sequence ID" value="NZ_BFAV01000045.1"/>
</dbReference>
<keyword evidence="5" id="KW-1185">Reference proteome</keyword>
<evidence type="ECO:0000256" key="1">
    <source>
        <dbReference type="ARBA" id="ARBA00023125"/>
    </source>
</evidence>
<proteinExistence type="predicted"/>
<keyword evidence="1" id="KW-0238">DNA-binding</keyword>
<evidence type="ECO:0000256" key="2">
    <source>
        <dbReference type="SAM" id="Coils"/>
    </source>
</evidence>
<dbReference type="Gene3D" id="1.10.1660.10">
    <property type="match status" value="1"/>
</dbReference>
<dbReference type="InterPro" id="IPR000551">
    <property type="entry name" value="MerR-type_HTH_dom"/>
</dbReference>
<dbReference type="PANTHER" id="PTHR30204">
    <property type="entry name" value="REDOX-CYCLING DRUG-SENSING TRANSCRIPTIONAL ACTIVATOR SOXR"/>
    <property type="match status" value="1"/>
</dbReference>
<gene>
    <name evidence="4" type="ORF">DCCM_0928</name>
</gene>
<feature type="domain" description="HTH merR-type" evidence="3">
    <location>
        <begin position="4"/>
        <end position="73"/>
    </location>
</feature>
<evidence type="ECO:0000313" key="5">
    <source>
        <dbReference type="Proteomes" id="UP000239549"/>
    </source>
</evidence>
<sequence>MENRLKISDFAKLTGTTLKTILYYHKIGLLQEPERSPGGYRLYGPVELSRMRLIKRLKSLGMDLTRIKEMLGDTQNKRTLREALQSLQVELLNQIKSLEERVARIEALLDKDLAHLDEDVCGSPSFQMLTEILGPDQIEKYARTCPELFDQQQKLRSIMDDFRWGDYQDTYQTLAEYFKAHPEHYQTSLNFGARLARLAHLDEDDPEIETLARESAEFIKSIPQLEEMLCNKPRPKHDGLLNGMVSRVLSPAQMKHKQLLEKYLNSKP</sequence>
<protein>
    <submittedName>
        <fullName evidence="4">Transcriptional regulator</fullName>
    </submittedName>
</protein>
<dbReference type="InterPro" id="IPR009061">
    <property type="entry name" value="DNA-bd_dom_put_sf"/>
</dbReference>
<accession>A0A2L2X9L5</accession>
<dbReference type="Proteomes" id="UP000239549">
    <property type="component" value="Unassembled WGS sequence"/>
</dbReference>
<dbReference type="InterPro" id="IPR047057">
    <property type="entry name" value="MerR_fam"/>
</dbReference>
<comment type="caution">
    <text evidence="4">The sequence shown here is derived from an EMBL/GenBank/DDBJ whole genome shotgun (WGS) entry which is preliminary data.</text>
</comment>
<dbReference type="PANTHER" id="PTHR30204:SF97">
    <property type="entry name" value="MERR FAMILY REGULATORY PROTEIN"/>
    <property type="match status" value="1"/>
</dbReference>
<keyword evidence="2" id="KW-0175">Coiled coil</keyword>
<dbReference type="GO" id="GO:0003700">
    <property type="term" value="F:DNA-binding transcription factor activity"/>
    <property type="evidence" value="ECO:0007669"/>
    <property type="project" value="InterPro"/>
</dbReference>
<dbReference type="OrthoDB" id="1894615at2"/>